<dbReference type="InterPro" id="IPR003703">
    <property type="entry name" value="Acyl_CoA_thio"/>
</dbReference>
<feature type="domain" description="Acyl-CoA thioesterase-like C-terminal" evidence="5">
    <location>
        <begin position="176"/>
        <end position="308"/>
    </location>
</feature>
<sequence>MGSAPRFCSPSSGVRRKRPPRRRRADATRTVFPEAASDSVASVPPSISEEPEARLEALHSVLDLLDLEELDRDLYRGTLVFDDPYPLYGGQVAAQALRAAGGTVPEGRLPHSLHGYFLRGGDAARPTIFRVDRDRDGRSFSARRVVAIQGGEVIFNMSVSFHRPADDVDRQVHPAPETPDPEKLPASPVPRLFSMESRLPPQPYEAADFPTRMWSRCTAPLPDDDLLHACVLTYLSDISSGIIALHDGPARSGSSLDHAVWFHRPVRMDDWVLMDLVPQTVAAGRGWYTGTIHTRDGVLAASLTQETLFRTPRA</sequence>
<dbReference type="EMBL" id="SMKY01000296">
    <property type="protein sequence ID" value="TDD67038.1"/>
    <property type="molecule type" value="Genomic_DNA"/>
</dbReference>
<feature type="domain" description="Acyl-CoA thioesterase-like N-terminal HotDog" evidence="4">
    <location>
        <begin position="87"/>
        <end position="162"/>
    </location>
</feature>
<dbReference type="InterPro" id="IPR029069">
    <property type="entry name" value="HotDog_dom_sf"/>
</dbReference>
<dbReference type="SUPFAM" id="SSF54637">
    <property type="entry name" value="Thioesterase/thiol ester dehydrase-isomerase"/>
    <property type="match status" value="2"/>
</dbReference>
<feature type="compositionally biased region" description="Low complexity" evidence="3">
    <location>
        <begin position="28"/>
        <end position="46"/>
    </location>
</feature>
<gene>
    <name evidence="6" type="ORF">E1293_38460</name>
</gene>
<organism evidence="6 7">
    <name type="scientific">Actinomadura darangshiensis</name>
    <dbReference type="NCBI Taxonomy" id="705336"/>
    <lineage>
        <taxon>Bacteria</taxon>
        <taxon>Bacillati</taxon>
        <taxon>Actinomycetota</taxon>
        <taxon>Actinomycetes</taxon>
        <taxon>Streptosporangiales</taxon>
        <taxon>Thermomonosporaceae</taxon>
        <taxon>Actinomadura</taxon>
    </lineage>
</organism>
<comment type="caution">
    <text evidence="6">The sequence shown here is derived from an EMBL/GenBank/DDBJ whole genome shotgun (WGS) entry which is preliminary data.</text>
</comment>
<dbReference type="GO" id="GO:0009062">
    <property type="term" value="P:fatty acid catabolic process"/>
    <property type="evidence" value="ECO:0007669"/>
    <property type="project" value="TreeGrafter"/>
</dbReference>
<name>A0A4R5A4W5_9ACTN</name>
<dbReference type="AlphaFoldDB" id="A0A4R5A4W5"/>
<dbReference type="InterPro" id="IPR049450">
    <property type="entry name" value="ACOT8-like_C"/>
</dbReference>
<evidence type="ECO:0000259" key="5">
    <source>
        <dbReference type="Pfam" id="PF20789"/>
    </source>
</evidence>
<accession>A0A4R5A4W5</accession>
<comment type="similarity">
    <text evidence="1">Belongs to the C/M/P thioester hydrolase family.</text>
</comment>
<feature type="region of interest" description="Disordered" evidence="3">
    <location>
        <begin position="1"/>
        <end position="46"/>
    </location>
</feature>
<evidence type="ECO:0000259" key="4">
    <source>
        <dbReference type="Pfam" id="PF13622"/>
    </source>
</evidence>
<dbReference type="GO" id="GO:0047617">
    <property type="term" value="F:fatty acyl-CoA hydrolase activity"/>
    <property type="evidence" value="ECO:0007669"/>
    <property type="project" value="InterPro"/>
</dbReference>
<dbReference type="OrthoDB" id="9781019at2"/>
<evidence type="ECO:0000256" key="3">
    <source>
        <dbReference type="SAM" id="MobiDB-lite"/>
    </source>
</evidence>
<keyword evidence="2" id="KW-0378">Hydrolase</keyword>
<proteinExistence type="inferred from homology"/>
<dbReference type="Proteomes" id="UP000295578">
    <property type="component" value="Unassembled WGS sequence"/>
</dbReference>
<dbReference type="PANTHER" id="PTHR11066:SF34">
    <property type="entry name" value="ACYL-COENZYME A THIOESTERASE 8"/>
    <property type="match status" value="1"/>
</dbReference>
<dbReference type="InterPro" id="IPR042171">
    <property type="entry name" value="Acyl-CoA_hotdog"/>
</dbReference>
<dbReference type="GO" id="GO:0006637">
    <property type="term" value="P:acyl-CoA metabolic process"/>
    <property type="evidence" value="ECO:0007669"/>
    <property type="project" value="InterPro"/>
</dbReference>
<evidence type="ECO:0000256" key="1">
    <source>
        <dbReference type="ARBA" id="ARBA00006538"/>
    </source>
</evidence>
<dbReference type="CDD" id="cd03445">
    <property type="entry name" value="Thioesterase_II_repeat2"/>
    <property type="match status" value="1"/>
</dbReference>
<feature type="compositionally biased region" description="Basic residues" evidence="3">
    <location>
        <begin position="14"/>
        <end position="24"/>
    </location>
</feature>
<dbReference type="Pfam" id="PF20789">
    <property type="entry name" value="4HBT_3C"/>
    <property type="match status" value="1"/>
</dbReference>
<evidence type="ECO:0000313" key="6">
    <source>
        <dbReference type="EMBL" id="TDD67038.1"/>
    </source>
</evidence>
<dbReference type="PANTHER" id="PTHR11066">
    <property type="entry name" value="ACYL-COA THIOESTERASE"/>
    <property type="match status" value="1"/>
</dbReference>
<dbReference type="Gene3D" id="2.40.160.210">
    <property type="entry name" value="Acyl-CoA thioesterase, double hotdog domain"/>
    <property type="match status" value="1"/>
</dbReference>
<reference evidence="6 7" key="1">
    <citation type="submission" date="2019-03" db="EMBL/GenBank/DDBJ databases">
        <title>Draft genome sequences of novel Actinobacteria.</title>
        <authorList>
            <person name="Sahin N."/>
            <person name="Ay H."/>
            <person name="Saygin H."/>
        </authorList>
    </citation>
    <scope>NUCLEOTIDE SEQUENCE [LARGE SCALE GENOMIC DNA]</scope>
    <source>
        <strain evidence="6 7">DSM 45941</strain>
    </source>
</reference>
<dbReference type="InterPro" id="IPR049449">
    <property type="entry name" value="TesB_ACOT8-like_N"/>
</dbReference>
<keyword evidence="7" id="KW-1185">Reference proteome</keyword>
<evidence type="ECO:0000313" key="7">
    <source>
        <dbReference type="Proteomes" id="UP000295578"/>
    </source>
</evidence>
<evidence type="ECO:0000256" key="2">
    <source>
        <dbReference type="ARBA" id="ARBA00022801"/>
    </source>
</evidence>
<dbReference type="CDD" id="cd03444">
    <property type="entry name" value="Thioesterase_II_repeat1"/>
    <property type="match status" value="1"/>
</dbReference>
<protein>
    <submittedName>
        <fullName evidence="6">Acyl-CoA thioesterase II</fullName>
    </submittedName>
</protein>
<dbReference type="Pfam" id="PF13622">
    <property type="entry name" value="4HBT_3"/>
    <property type="match status" value="1"/>
</dbReference>